<dbReference type="EMBL" id="MSCH01000003">
    <property type="protein sequence ID" value="PQJ52951.1"/>
    <property type="molecule type" value="Genomic_DNA"/>
</dbReference>
<dbReference type="InterPro" id="IPR023614">
    <property type="entry name" value="Porin_dom_sf"/>
</dbReference>
<protein>
    <submittedName>
        <fullName evidence="2">Uncharacterized protein</fullName>
    </submittedName>
</protein>
<accession>A0A2S7UUJ2</accession>
<name>A0A2S7UUJ2_9GAMM</name>
<sequence>MKNTLAAAIIVALGATSTSALALADTQIKGFASVVAGITTDADTSLFGYNDKLSFKPESLFALQISSDLGEGLSATAQIMSRGENDYSANFEWAYLSYEISDNSQINAGRLRIPFYRYSDFLDVGYAYNWNRPPSSVYNSDFSSFDGLSYVYSSTLGDADSSLQLIAGSNDSIINGNPSKLDNLVGINWTVTYDWLTARIGYFGADVTVDIQNEGLVALIAGLNNVGLVDDANGIAVIEDFGDFFAIGLSADYNDFLFDFELISSGTEDAVAADQDSSYVSVGYRFDQWIVLATVETREDGFDDSRFGQIPSVYAPLDSLVDGALEGQEVQQDSVSVGVRYNFHPSASLKFDYTSSEINDADAVNVFTVGVDLVF</sequence>
<keyword evidence="1" id="KW-0732">Signal</keyword>
<keyword evidence="3" id="KW-1185">Reference proteome</keyword>
<dbReference type="OrthoDB" id="197869at2"/>
<gene>
    <name evidence="2" type="ORF">BTO11_04300</name>
</gene>
<comment type="caution">
    <text evidence="2">The sequence shown here is derived from an EMBL/GenBank/DDBJ whole genome shotgun (WGS) entry which is preliminary data.</text>
</comment>
<dbReference type="Proteomes" id="UP000239007">
    <property type="component" value="Unassembled WGS sequence"/>
</dbReference>
<organism evidence="2 3">
    <name type="scientific">Psychrosphaera saromensis</name>
    <dbReference type="NCBI Taxonomy" id="716813"/>
    <lineage>
        <taxon>Bacteria</taxon>
        <taxon>Pseudomonadati</taxon>
        <taxon>Pseudomonadota</taxon>
        <taxon>Gammaproteobacteria</taxon>
        <taxon>Alteromonadales</taxon>
        <taxon>Pseudoalteromonadaceae</taxon>
        <taxon>Psychrosphaera</taxon>
    </lineage>
</organism>
<evidence type="ECO:0000256" key="1">
    <source>
        <dbReference type="SAM" id="SignalP"/>
    </source>
</evidence>
<dbReference type="AlphaFoldDB" id="A0A2S7UUJ2"/>
<evidence type="ECO:0000313" key="3">
    <source>
        <dbReference type="Proteomes" id="UP000239007"/>
    </source>
</evidence>
<dbReference type="Gene3D" id="2.40.160.10">
    <property type="entry name" value="Porin"/>
    <property type="match status" value="1"/>
</dbReference>
<feature type="signal peptide" evidence="1">
    <location>
        <begin position="1"/>
        <end position="22"/>
    </location>
</feature>
<reference evidence="2 3" key="1">
    <citation type="submission" date="2016-12" db="EMBL/GenBank/DDBJ databases">
        <title>Diversity of luminous bacteria.</title>
        <authorList>
            <person name="Yoshizawa S."/>
            <person name="Kogure K."/>
        </authorList>
    </citation>
    <scope>NUCLEOTIDE SEQUENCE [LARGE SCALE GENOMIC DNA]</scope>
    <source>
        <strain evidence="2 3">SA4-48</strain>
    </source>
</reference>
<feature type="chain" id="PRO_5015578915" evidence="1">
    <location>
        <begin position="23"/>
        <end position="375"/>
    </location>
</feature>
<proteinExistence type="predicted"/>
<evidence type="ECO:0000313" key="2">
    <source>
        <dbReference type="EMBL" id="PQJ52951.1"/>
    </source>
</evidence>
<dbReference type="SUPFAM" id="SSF56935">
    <property type="entry name" value="Porins"/>
    <property type="match status" value="1"/>
</dbReference>
<dbReference type="RefSeq" id="WP_105051424.1">
    <property type="nucleotide sequence ID" value="NZ_BMYG01000008.1"/>
</dbReference>